<name>A0A0H4VTC7_9BACT</name>
<dbReference type="EMBL" id="CP010777">
    <property type="protein sequence ID" value="AKQ47182.1"/>
    <property type="molecule type" value="Genomic_DNA"/>
</dbReference>
<evidence type="ECO:0000313" key="3">
    <source>
        <dbReference type="EMBL" id="AKQ47182.1"/>
    </source>
</evidence>
<organism evidence="3 4">
    <name type="scientific">Rufibacter radiotolerans</name>
    <dbReference type="NCBI Taxonomy" id="1379910"/>
    <lineage>
        <taxon>Bacteria</taxon>
        <taxon>Pseudomonadati</taxon>
        <taxon>Bacteroidota</taxon>
        <taxon>Cytophagia</taxon>
        <taxon>Cytophagales</taxon>
        <taxon>Hymenobacteraceae</taxon>
        <taxon>Rufibacter</taxon>
    </lineage>
</organism>
<gene>
    <name evidence="3" type="ORF">TH63_18520</name>
</gene>
<dbReference type="PATRIC" id="fig|1379910.4.peg.4039"/>
<dbReference type="STRING" id="1379910.TH63_18520"/>
<reference evidence="3 4" key="1">
    <citation type="submission" date="2015-01" db="EMBL/GenBank/DDBJ databases">
        <title>Rufibacter sp./DG31D/ whole genome sequencing.</title>
        <authorList>
            <person name="Kim M.K."/>
            <person name="Srinivasan S."/>
            <person name="Lee J.-J."/>
        </authorList>
    </citation>
    <scope>NUCLEOTIDE SEQUENCE [LARGE SCALE GENOMIC DNA]</scope>
    <source>
        <strain evidence="3 4">DG31D</strain>
    </source>
</reference>
<sequence length="412" mass="45688">MLHKRLFFITCLCLLLCASQETSAQAQLVLNGAEIHLSNGAKLVLGNGAPAALVRHSGHIISEGENNEIHWKIGTETGTYLVPWGLGDEGYLPLAFTKKEQVSSGTFVLSTYGTGWQNSLQLPDGVTNLTYAGQDNSGFVIDRFWQLNTKDYLRSPSLHNISFGYLDQEHTVPQNTIIEPSLQAQRWNEELLTWSDYVPQGQVDYVSNAVLLDSVPSADTYSWWTLVDASFPLPLHFLSFSVAYRQQAVKIAWQTADEVNVREFAIQRSTDLLHYTTISRQNAKGGSGGHLYTGTDLFASPGVAYYRIISYDFDEKVTYSPLKSITIPNNGAIRIFPNPVKDQKIDLYTAQIPPGNYTLTVLDSNGRILQSEVRAFSKKIETISLAHTLPPGLYILKVTGGAFLHVGKLIIE</sequence>
<dbReference type="Pfam" id="PF18962">
    <property type="entry name" value="Por_Secre_tail"/>
    <property type="match status" value="1"/>
</dbReference>
<accession>A0A0H4VTC7</accession>
<dbReference type="KEGG" id="ruf:TH63_18520"/>
<evidence type="ECO:0000259" key="2">
    <source>
        <dbReference type="Pfam" id="PF18962"/>
    </source>
</evidence>
<keyword evidence="4" id="KW-1185">Reference proteome</keyword>
<dbReference type="AlphaFoldDB" id="A0A0H4VTC7"/>
<dbReference type="NCBIfam" id="TIGR04183">
    <property type="entry name" value="Por_Secre_tail"/>
    <property type="match status" value="1"/>
</dbReference>
<evidence type="ECO:0000313" key="4">
    <source>
        <dbReference type="Proteomes" id="UP000036458"/>
    </source>
</evidence>
<protein>
    <recommendedName>
        <fullName evidence="2">Secretion system C-terminal sorting domain-containing protein</fullName>
    </recommendedName>
</protein>
<dbReference type="RefSeq" id="WP_048922263.1">
    <property type="nucleotide sequence ID" value="NZ_CP010777.1"/>
</dbReference>
<feature type="domain" description="Secretion system C-terminal sorting" evidence="2">
    <location>
        <begin position="335"/>
        <end position="411"/>
    </location>
</feature>
<proteinExistence type="predicted"/>
<feature type="chain" id="PRO_5005211164" description="Secretion system C-terminal sorting domain-containing protein" evidence="1">
    <location>
        <begin position="27"/>
        <end position="412"/>
    </location>
</feature>
<feature type="signal peptide" evidence="1">
    <location>
        <begin position="1"/>
        <end position="26"/>
    </location>
</feature>
<dbReference type="Proteomes" id="UP000036458">
    <property type="component" value="Chromosome"/>
</dbReference>
<dbReference type="OrthoDB" id="864963at2"/>
<keyword evidence="1" id="KW-0732">Signal</keyword>
<dbReference type="InterPro" id="IPR026444">
    <property type="entry name" value="Secre_tail"/>
</dbReference>
<evidence type="ECO:0000256" key="1">
    <source>
        <dbReference type="SAM" id="SignalP"/>
    </source>
</evidence>